<feature type="compositionally biased region" description="Basic and acidic residues" evidence="6">
    <location>
        <begin position="839"/>
        <end position="870"/>
    </location>
</feature>
<feature type="compositionally biased region" description="Low complexity" evidence="6">
    <location>
        <begin position="72"/>
        <end position="106"/>
    </location>
</feature>
<dbReference type="InterPro" id="IPR045120">
    <property type="entry name" value="Suco/Slp1-like"/>
</dbReference>
<dbReference type="PANTHER" id="PTHR12953">
    <property type="entry name" value="MEMBRANE PROTEIN CH1 RELATED"/>
    <property type="match status" value="1"/>
</dbReference>
<feature type="domain" description="SUN" evidence="7">
    <location>
        <begin position="248"/>
        <end position="431"/>
    </location>
</feature>
<feature type="compositionally biased region" description="Basic residues" evidence="6">
    <location>
        <begin position="1353"/>
        <end position="1369"/>
    </location>
</feature>
<feature type="region of interest" description="Disordered" evidence="6">
    <location>
        <begin position="776"/>
        <end position="940"/>
    </location>
</feature>
<feature type="compositionally biased region" description="Low complexity" evidence="6">
    <location>
        <begin position="143"/>
        <end position="155"/>
    </location>
</feature>
<feature type="region of interest" description="Disordered" evidence="6">
    <location>
        <begin position="1243"/>
        <end position="1286"/>
    </location>
</feature>
<dbReference type="EMBL" id="JBJJXI010000100">
    <property type="protein sequence ID" value="KAL3393142.1"/>
    <property type="molecule type" value="Genomic_DNA"/>
</dbReference>
<feature type="compositionally biased region" description="Polar residues" evidence="6">
    <location>
        <begin position="791"/>
        <end position="800"/>
    </location>
</feature>
<comment type="subcellular location">
    <subcellularLocation>
        <location evidence="1">Endomembrane system</location>
    </subcellularLocation>
</comment>
<feature type="compositionally biased region" description="Low complexity" evidence="6">
    <location>
        <begin position="200"/>
        <end position="215"/>
    </location>
</feature>
<feature type="compositionally biased region" description="Basic and acidic residues" evidence="6">
    <location>
        <begin position="877"/>
        <end position="896"/>
    </location>
</feature>
<evidence type="ECO:0000256" key="2">
    <source>
        <dbReference type="ARBA" id="ARBA00022692"/>
    </source>
</evidence>
<evidence type="ECO:0000313" key="9">
    <source>
        <dbReference type="Proteomes" id="UP001627154"/>
    </source>
</evidence>
<keyword evidence="2" id="KW-0812">Transmembrane</keyword>
<evidence type="ECO:0000256" key="1">
    <source>
        <dbReference type="ARBA" id="ARBA00004308"/>
    </source>
</evidence>
<keyword evidence="3" id="KW-1133">Transmembrane helix</keyword>
<keyword evidence="4" id="KW-0472">Membrane</keyword>
<feature type="region of interest" description="Disordered" evidence="6">
    <location>
        <begin position="436"/>
        <end position="462"/>
    </location>
</feature>
<gene>
    <name evidence="8" type="ORF">TKK_012398</name>
</gene>
<dbReference type="PROSITE" id="PS51469">
    <property type="entry name" value="SUN"/>
    <property type="match status" value="1"/>
</dbReference>
<comment type="caution">
    <text evidence="8">The sequence shown here is derived from an EMBL/GenBank/DDBJ whole genome shotgun (WGS) entry which is preliminary data.</text>
</comment>
<feature type="region of interest" description="Disordered" evidence="6">
    <location>
        <begin position="125"/>
        <end position="168"/>
    </location>
</feature>
<feature type="region of interest" description="Disordered" evidence="6">
    <location>
        <begin position="189"/>
        <end position="226"/>
    </location>
</feature>
<feature type="coiled-coil region" evidence="5">
    <location>
        <begin position="964"/>
        <end position="995"/>
    </location>
</feature>
<feature type="region of interest" description="Disordered" evidence="6">
    <location>
        <begin position="1332"/>
        <end position="1369"/>
    </location>
</feature>
<feature type="compositionally biased region" description="Low complexity" evidence="6">
    <location>
        <begin position="801"/>
        <end position="812"/>
    </location>
</feature>
<dbReference type="InterPro" id="IPR012919">
    <property type="entry name" value="SUN_dom"/>
</dbReference>
<feature type="region of interest" description="Disordered" evidence="6">
    <location>
        <begin position="39"/>
        <end position="106"/>
    </location>
</feature>
<feature type="region of interest" description="Disordered" evidence="6">
    <location>
        <begin position="481"/>
        <end position="502"/>
    </location>
</feature>
<evidence type="ECO:0000313" key="8">
    <source>
        <dbReference type="EMBL" id="KAL3393142.1"/>
    </source>
</evidence>
<evidence type="ECO:0000256" key="6">
    <source>
        <dbReference type="SAM" id="MobiDB-lite"/>
    </source>
</evidence>
<proteinExistence type="predicted"/>
<name>A0ABD2WJ60_9HYME</name>
<reference evidence="8 9" key="1">
    <citation type="journal article" date="2024" name="bioRxiv">
        <title>A reference genome for Trichogramma kaykai: A tiny desert-dwelling parasitoid wasp with competing sex-ratio distorters.</title>
        <authorList>
            <person name="Culotta J."/>
            <person name="Lindsey A.R."/>
        </authorList>
    </citation>
    <scope>NUCLEOTIDE SEQUENCE [LARGE SCALE GENOMIC DNA]</scope>
    <source>
        <strain evidence="8 9">KSX58</strain>
    </source>
</reference>
<keyword evidence="9" id="KW-1185">Reference proteome</keyword>
<evidence type="ECO:0000259" key="7">
    <source>
        <dbReference type="PROSITE" id="PS51469"/>
    </source>
</evidence>
<protein>
    <recommendedName>
        <fullName evidence="7">SUN domain-containing protein</fullName>
    </recommendedName>
</protein>
<feature type="region of interest" description="Disordered" evidence="6">
    <location>
        <begin position="1197"/>
        <end position="1229"/>
    </location>
</feature>
<keyword evidence="5" id="KW-0175">Coiled coil</keyword>
<evidence type="ECO:0000256" key="3">
    <source>
        <dbReference type="ARBA" id="ARBA00022989"/>
    </source>
</evidence>
<feature type="region of interest" description="Disordered" evidence="6">
    <location>
        <begin position="728"/>
        <end position="749"/>
    </location>
</feature>
<feature type="compositionally biased region" description="Basic residues" evidence="6">
    <location>
        <begin position="54"/>
        <end position="63"/>
    </location>
</feature>
<accession>A0ABD2WJ60</accession>
<evidence type="ECO:0000256" key="5">
    <source>
        <dbReference type="SAM" id="Coils"/>
    </source>
</evidence>
<feature type="region of interest" description="Disordered" evidence="6">
    <location>
        <begin position="239"/>
        <end position="260"/>
    </location>
</feature>
<feature type="compositionally biased region" description="Low complexity" evidence="6">
    <location>
        <begin position="819"/>
        <end position="831"/>
    </location>
</feature>
<feature type="compositionally biased region" description="Low complexity" evidence="6">
    <location>
        <begin position="490"/>
        <end position="502"/>
    </location>
</feature>
<sequence length="1369" mass="149547">MFCRISEGGGEPVVVTLVDNRQAASLENLATRSATEQLRHGAAAATAAANVSEHHHHHHHHQPVRLPKSIDEATTTTIDDADNNNNNNNDVNSNNETESTKTTTTTTDDVVVVVRAERKSHNVDVVQQVAVGSSDEDDKDDSATTTTTQAAASVSEIDDDKKPQQQQDVEPIMREEQQQPIVVVVPPQTSQEATADGLAEEGSATAAAASVAAVPSPEPTQHEEIPSFNEWAQKRLEEAEKKKTGHPNASIQTANGGGSGRGLGGMRMHSKNYASPDCGAKIVAVNPEAQSAKNVLVSTRDEYMLNTCKTRIWFVVQLCEAIQAKKIELGKQQPICISYSFLSFCFFSPPAANFELFSSSPKDLSVYVSDRFPSRDWSNVGQFQARDERDVQSFQLQPQLFGRFIKVELHTHYGSEHFCPISLFRAYGTSEFEVLETETESDQAHAERASSADGDIAIGDDFEASESDDDDLVFIDEASTAGAASDSQQASRNNPPRAAAPNSIFGSARDAVLSLVRKAAEVLVKSRDLRSSNNITKIQESIEGDVLGNETLDDCTTPVYNVACKDCDDRRFARVFQLISCKRHYLEALLGAPFLRRALIESHLCSSSAGFEVLLQDGGDDACGDSAAAAARGASGKGVNRHGKARLLAALFTPDHVIALCNVLAAKEQRLFANVSHRQRQNETMADARQQQQQQQGTAIDRDKAEPSTTASVLAASKTTIILASDTTSVARSKTDGPRQASPTLGLVVESATKQIRPTKTVSIEEAKKLSILDPVDSSKSHHLHHHASSEEISAGQSETSSISAADAAPEAASKRLASSSPKASQSEQSQVPSTQDTVSKRETSIASDKEQQARVDGADKDTKAARMEEASQNSRTRTEQLAKAKADEQDSKDQLNFESFDFEVESNGGGGGGGVKPDSPIASQPANTATQQQQHQQKESVFLRLSNRIKVLERNMSLSSQYLEELSRRYKKQVEEMQRTLERAMSAMSEESRKGEERETKRLEEVTGLRRQIDVLTHLLEDLYRERESWSLRSCLSHGLFCLINVTIVLAVLSYCKRGAEEEYVDDVNQVTTADGRRDVLARSTSSNKARSYELVKQNTSQMAKKPKKRRPSEIAAQVSGNYEQLMIESVVSSSLGNPTTKAGRRKRRKKDSLVMRSASIKETSDDSRMVMHSRSASASDALCYGGLETTNAGLAHQKQSRPDSAPDSSIAYFPVPKQQSQAKSAQDKRIQILKMNEANAVAVDKSDDDDEEIERKDDENGSVDGDNFGQPDSTTSSIRCKPMKIMSPSFMRTALSSRSKRLSFSSGKKTFHRLGSSTIIQDSLSELEVCSSTNGHFEESDGSASTTPSKKEKKTSWPKRMKRQPTR</sequence>
<feature type="region of interest" description="Disordered" evidence="6">
    <location>
        <begin position="1136"/>
        <end position="1155"/>
    </location>
</feature>
<dbReference type="GO" id="GO:0012505">
    <property type="term" value="C:endomembrane system"/>
    <property type="evidence" value="ECO:0007669"/>
    <property type="project" value="UniProtKB-SubCell"/>
</dbReference>
<dbReference type="PANTHER" id="PTHR12953:SF0">
    <property type="entry name" value="SUN DOMAIN-CONTAINING OSSIFICATION FACTOR"/>
    <property type="match status" value="1"/>
</dbReference>
<dbReference type="Pfam" id="PF07738">
    <property type="entry name" value="Sad1_UNC"/>
    <property type="match status" value="1"/>
</dbReference>
<feature type="region of interest" description="Disordered" evidence="6">
    <location>
        <begin position="682"/>
        <end position="712"/>
    </location>
</feature>
<organism evidence="8 9">
    <name type="scientific">Trichogramma kaykai</name>
    <dbReference type="NCBI Taxonomy" id="54128"/>
    <lineage>
        <taxon>Eukaryota</taxon>
        <taxon>Metazoa</taxon>
        <taxon>Ecdysozoa</taxon>
        <taxon>Arthropoda</taxon>
        <taxon>Hexapoda</taxon>
        <taxon>Insecta</taxon>
        <taxon>Pterygota</taxon>
        <taxon>Neoptera</taxon>
        <taxon>Endopterygota</taxon>
        <taxon>Hymenoptera</taxon>
        <taxon>Apocrita</taxon>
        <taxon>Proctotrupomorpha</taxon>
        <taxon>Chalcidoidea</taxon>
        <taxon>Trichogrammatidae</taxon>
        <taxon>Trichogramma</taxon>
    </lineage>
</organism>
<evidence type="ECO:0000256" key="4">
    <source>
        <dbReference type="ARBA" id="ARBA00023136"/>
    </source>
</evidence>
<dbReference type="Proteomes" id="UP001627154">
    <property type="component" value="Unassembled WGS sequence"/>
</dbReference>
<feature type="compositionally biased region" description="Polar residues" evidence="6">
    <location>
        <begin position="922"/>
        <end position="931"/>
    </location>
</feature>